<dbReference type="GO" id="GO:0009423">
    <property type="term" value="P:chorismate biosynthetic process"/>
    <property type="evidence" value="ECO:0007669"/>
    <property type="project" value="TreeGrafter"/>
</dbReference>
<dbReference type="InterPro" id="IPR001381">
    <property type="entry name" value="DHquinase_I"/>
</dbReference>
<dbReference type="InterPro" id="IPR046346">
    <property type="entry name" value="Aminoacid_DH-like_N_sf"/>
</dbReference>
<evidence type="ECO:0000313" key="2">
    <source>
        <dbReference type="EMBL" id="GAG46030.1"/>
    </source>
</evidence>
<dbReference type="Pfam" id="PF08501">
    <property type="entry name" value="Shikimate_dh_N"/>
    <property type="match status" value="1"/>
</dbReference>
<dbReference type="PANTHER" id="PTHR21089:SF1">
    <property type="entry name" value="BIFUNCTIONAL 3-DEHYDROQUINATE DEHYDRATASE_SHIKIMATE DEHYDROGENASE, CHLOROPLASTIC"/>
    <property type="match status" value="1"/>
</dbReference>
<dbReference type="PANTHER" id="PTHR21089">
    <property type="entry name" value="SHIKIMATE DEHYDROGENASE"/>
    <property type="match status" value="1"/>
</dbReference>
<name>X0XS16_9ZZZZ</name>
<feature type="non-terminal residue" evidence="2">
    <location>
        <position position="220"/>
    </location>
</feature>
<reference evidence="2" key="1">
    <citation type="journal article" date="2014" name="Front. Microbiol.">
        <title>High frequency of phylogenetically diverse reductive dehalogenase-homologous genes in deep subseafloor sedimentary metagenomes.</title>
        <authorList>
            <person name="Kawai M."/>
            <person name="Futagami T."/>
            <person name="Toyoda A."/>
            <person name="Takaki Y."/>
            <person name="Nishi S."/>
            <person name="Hori S."/>
            <person name="Arai W."/>
            <person name="Tsubouchi T."/>
            <person name="Morono Y."/>
            <person name="Uchiyama I."/>
            <person name="Ito T."/>
            <person name="Fujiyama A."/>
            <person name="Inagaki F."/>
            <person name="Takami H."/>
        </authorList>
    </citation>
    <scope>NUCLEOTIDE SEQUENCE</scope>
    <source>
        <strain evidence="2">Expedition CK06-06</strain>
    </source>
</reference>
<dbReference type="InterPro" id="IPR013708">
    <property type="entry name" value="Shikimate_DH-bd_N"/>
</dbReference>
<dbReference type="AlphaFoldDB" id="X0XS16"/>
<dbReference type="InterPro" id="IPR013785">
    <property type="entry name" value="Aldolase_TIM"/>
</dbReference>
<sequence length="220" mass="24359">AGVEFIDFEYENFLSTENQERIEVALSQSSKGRLILSTHNFQTKFDHLSKLHRRITTSYPAAIPKLVYTANHINDCFEAFDLLHSTSGERIAFCMGAAGFISRIIAKKLGSFVTFASIDESAATAPGQLTTEQFKKLYRYDSISPDTELFGVIASPVAHSLSPAIHNACFADIGADKLYLPLLVEGGKDEFEKFMRSILARGWLGFRGFSVTIPHKANAL</sequence>
<dbReference type="Gene3D" id="3.20.20.70">
    <property type="entry name" value="Aldolase class I"/>
    <property type="match status" value="1"/>
</dbReference>
<comment type="caution">
    <text evidence="2">The sequence shown here is derived from an EMBL/GenBank/DDBJ whole genome shotgun (WGS) entry which is preliminary data.</text>
</comment>
<gene>
    <name evidence="2" type="ORF">S01H1_80216</name>
</gene>
<dbReference type="Pfam" id="PF01487">
    <property type="entry name" value="DHquinase_I"/>
    <property type="match status" value="1"/>
</dbReference>
<proteinExistence type="predicted"/>
<dbReference type="GO" id="GO:0003855">
    <property type="term" value="F:3-dehydroquinate dehydratase activity"/>
    <property type="evidence" value="ECO:0007669"/>
    <property type="project" value="InterPro"/>
</dbReference>
<feature type="domain" description="Shikimate dehydrogenase substrate binding N-terminal" evidence="1">
    <location>
        <begin position="152"/>
        <end position="219"/>
    </location>
</feature>
<dbReference type="Gene3D" id="3.40.50.10860">
    <property type="entry name" value="Leucine Dehydrogenase, chain A, domain 1"/>
    <property type="match status" value="1"/>
</dbReference>
<dbReference type="GO" id="GO:0019632">
    <property type="term" value="P:shikimate metabolic process"/>
    <property type="evidence" value="ECO:0007669"/>
    <property type="project" value="TreeGrafter"/>
</dbReference>
<organism evidence="2">
    <name type="scientific">marine sediment metagenome</name>
    <dbReference type="NCBI Taxonomy" id="412755"/>
    <lineage>
        <taxon>unclassified sequences</taxon>
        <taxon>metagenomes</taxon>
        <taxon>ecological metagenomes</taxon>
    </lineage>
</organism>
<feature type="non-terminal residue" evidence="2">
    <location>
        <position position="1"/>
    </location>
</feature>
<protein>
    <recommendedName>
        <fullName evidence="1">Shikimate dehydrogenase substrate binding N-terminal domain-containing protein</fullName>
    </recommendedName>
</protein>
<dbReference type="GO" id="GO:0004764">
    <property type="term" value="F:shikimate 3-dehydrogenase (NADP+) activity"/>
    <property type="evidence" value="ECO:0007669"/>
    <property type="project" value="InterPro"/>
</dbReference>
<dbReference type="EMBL" id="BARS01054146">
    <property type="protein sequence ID" value="GAG46030.1"/>
    <property type="molecule type" value="Genomic_DNA"/>
</dbReference>
<dbReference type="SUPFAM" id="SSF53223">
    <property type="entry name" value="Aminoacid dehydrogenase-like, N-terminal domain"/>
    <property type="match status" value="1"/>
</dbReference>
<dbReference type="InterPro" id="IPR022893">
    <property type="entry name" value="Shikimate_DH_fam"/>
</dbReference>
<dbReference type="CDD" id="cd00502">
    <property type="entry name" value="DHQase_I"/>
    <property type="match status" value="1"/>
</dbReference>
<dbReference type="SUPFAM" id="SSF51569">
    <property type="entry name" value="Aldolase"/>
    <property type="match status" value="1"/>
</dbReference>
<evidence type="ECO:0000259" key="1">
    <source>
        <dbReference type="Pfam" id="PF08501"/>
    </source>
</evidence>
<accession>X0XS16</accession>